<dbReference type="EMBL" id="JAAIUW010000009">
    <property type="protein sequence ID" value="KAF7815928.1"/>
    <property type="molecule type" value="Genomic_DNA"/>
</dbReference>
<feature type="region of interest" description="Disordered" evidence="2">
    <location>
        <begin position="307"/>
        <end position="335"/>
    </location>
</feature>
<dbReference type="OrthoDB" id="1423221at2759"/>
<dbReference type="PANTHER" id="PTHR34380">
    <property type="entry name" value="BNAA03G12380D PROTEIN"/>
    <property type="match status" value="1"/>
</dbReference>
<feature type="coiled-coil region" evidence="1">
    <location>
        <begin position="73"/>
        <end position="159"/>
    </location>
</feature>
<protein>
    <submittedName>
        <fullName evidence="3">Intracellular protein transport protein USO1</fullName>
    </submittedName>
</protein>
<dbReference type="Proteomes" id="UP000634136">
    <property type="component" value="Unassembled WGS sequence"/>
</dbReference>
<proteinExistence type="predicted"/>
<dbReference type="PANTHER" id="PTHR34380:SF6">
    <property type="entry name" value="TERNARY COMPLEX FACTOR MIP1 LEUCINE-ZIPPER DOMAIN-CONTAINING PROTEIN"/>
    <property type="match status" value="1"/>
</dbReference>
<reference evidence="3" key="1">
    <citation type="submission" date="2020-09" db="EMBL/GenBank/DDBJ databases">
        <title>Genome-Enabled Discovery of Anthraquinone Biosynthesis in Senna tora.</title>
        <authorList>
            <person name="Kang S.-H."/>
            <person name="Pandey R.P."/>
            <person name="Lee C.-M."/>
            <person name="Sim J.-S."/>
            <person name="Jeong J.-T."/>
            <person name="Choi B.-S."/>
            <person name="Jung M."/>
            <person name="Ginzburg D."/>
            <person name="Zhao K."/>
            <person name="Won S.Y."/>
            <person name="Oh T.-J."/>
            <person name="Yu Y."/>
            <person name="Kim N.-H."/>
            <person name="Lee O.R."/>
            <person name="Lee T.-H."/>
            <person name="Bashyal P."/>
            <person name="Kim T.-S."/>
            <person name="Lee W.-H."/>
            <person name="Kawkins C."/>
            <person name="Kim C.-K."/>
            <person name="Kim J.S."/>
            <person name="Ahn B.O."/>
            <person name="Rhee S.Y."/>
            <person name="Sohng J.K."/>
        </authorList>
    </citation>
    <scope>NUCLEOTIDE SEQUENCE</scope>
    <source>
        <tissue evidence="3">Leaf</tissue>
    </source>
</reference>
<feature type="compositionally biased region" description="Basic and acidic residues" evidence="2">
    <location>
        <begin position="201"/>
        <end position="213"/>
    </location>
</feature>
<comment type="caution">
    <text evidence="3">The sequence shown here is derived from an EMBL/GenBank/DDBJ whole genome shotgun (WGS) entry which is preliminary data.</text>
</comment>
<evidence type="ECO:0000256" key="2">
    <source>
        <dbReference type="SAM" id="MobiDB-lite"/>
    </source>
</evidence>
<feature type="region of interest" description="Disordered" evidence="2">
    <location>
        <begin position="198"/>
        <end position="217"/>
    </location>
</feature>
<organism evidence="3 4">
    <name type="scientific">Senna tora</name>
    <dbReference type="NCBI Taxonomy" id="362788"/>
    <lineage>
        <taxon>Eukaryota</taxon>
        <taxon>Viridiplantae</taxon>
        <taxon>Streptophyta</taxon>
        <taxon>Embryophyta</taxon>
        <taxon>Tracheophyta</taxon>
        <taxon>Spermatophyta</taxon>
        <taxon>Magnoliopsida</taxon>
        <taxon>eudicotyledons</taxon>
        <taxon>Gunneridae</taxon>
        <taxon>Pentapetalae</taxon>
        <taxon>rosids</taxon>
        <taxon>fabids</taxon>
        <taxon>Fabales</taxon>
        <taxon>Fabaceae</taxon>
        <taxon>Caesalpinioideae</taxon>
        <taxon>Cassia clade</taxon>
        <taxon>Senna</taxon>
    </lineage>
</organism>
<dbReference type="AlphaFoldDB" id="A0A834WCC8"/>
<keyword evidence="1" id="KW-0175">Coiled coil</keyword>
<evidence type="ECO:0000313" key="4">
    <source>
        <dbReference type="Proteomes" id="UP000634136"/>
    </source>
</evidence>
<feature type="region of interest" description="Disordered" evidence="2">
    <location>
        <begin position="1"/>
        <end position="20"/>
    </location>
</feature>
<accession>A0A834WCC8</accession>
<name>A0A834WCC8_9FABA</name>
<gene>
    <name evidence="3" type="ORF">G2W53_029897</name>
</gene>
<sequence>MNANPKTEPLSVPASDSGDVTDVDTTPMTLCIPDLIFQLRFAIRTKQFDDVERVLVAREAQLKREVEKLREISDFERLERMQMEDDLKNIKEEYEKSKRAEELYEKLMGAVKKNGLRDKEEDATIDELRSKNRGLENELERWKNKFSELNERVLRLERDAELLMKGGNIEEKEDRKDDVRVPLVVKEEKETYDINNADSTCSRRNEDTNESKDGLGVSAGGKLGQMLDYILIDISDDDDEDDGVYTTQGALKKREVTYPSSSEAAQKKNIPVVAEDSNGILKRKFGSIVPPIQLPKIDLNAVDIDFTSTSSSDSSEGEMDQLLSSCHATDKRRKI</sequence>
<keyword evidence="4" id="KW-1185">Reference proteome</keyword>
<evidence type="ECO:0000256" key="1">
    <source>
        <dbReference type="SAM" id="Coils"/>
    </source>
</evidence>
<evidence type="ECO:0000313" key="3">
    <source>
        <dbReference type="EMBL" id="KAF7815928.1"/>
    </source>
</evidence>